<dbReference type="GO" id="GO:0006511">
    <property type="term" value="P:ubiquitin-dependent protein catabolic process"/>
    <property type="evidence" value="ECO:0007669"/>
    <property type="project" value="TreeGrafter"/>
</dbReference>
<dbReference type="OMA" id="FLYIWWL"/>
<comment type="subcellular location">
    <subcellularLocation>
        <location evidence="1">Membrane</location>
        <topology evidence="1">Multi-pass membrane protein</topology>
    </subcellularLocation>
</comment>
<dbReference type="Proteomes" id="UP000032141">
    <property type="component" value="Chromosome C1"/>
</dbReference>
<keyword evidence="3" id="KW-0808">Transferase</keyword>
<dbReference type="GO" id="GO:0016567">
    <property type="term" value="P:protein ubiquitination"/>
    <property type="evidence" value="ECO:0007669"/>
    <property type="project" value="TreeGrafter"/>
</dbReference>
<dbReference type="InterPro" id="IPR057992">
    <property type="entry name" value="TPR_SYVN1_N"/>
</dbReference>
<dbReference type="PROSITE" id="PS50089">
    <property type="entry name" value="ZF_RING_2"/>
    <property type="match status" value="1"/>
</dbReference>
<evidence type="ECO:0000256" key="1">
    <source>
        <dbReference type="ARBA" id="ARBA00004141"/>
    </source>
</evidence>
<dbReference type="eggNOG" id="KOG0802">
    <property type="taxonomic scope" value="Eukaryota"/>
</dbReference>
<keyword evidence="5" id="KW-0479">Metal-binding</keyword>
<dbReference type="InterPro" id="IPR013083">
    <property type="entry name" value="Znf_RING/FYVE/PHD"/>
</dbReference>
<evidence type="ECO:0000256" key="5">
    <source>
        <dbReference type="ARBA" id="ARBA00022723"/>
    </source>
</evidence>
<evidence type="ECO:0000256" key="10">
    <source>
        <dbReference type="ARBA" id="ARBA00023136"/>
    </source>
</evidence>
<accession>A0A0D3A684</accession>
<feature type="transmembrane region" description="Helical" evidence="12">
    <location>
        <begin position="49"/>
        <end position="75"/>
    </location>
</feature>
<evidence type="ECO:0000256" key="12">
    <source>
        <dbReference type="SAM" id="Phobius"/>
    </source>
</evidence>
<dbReference type="GO" id="GO:0061630">
    <property type="term" value="F:ubiquitin protein ligase activity"/>
    <property type="evidence" value="ECO:0007669"/>
    <property type="project" value="TreeGrafter"/>
</dbReference>
<dbReference type="GO" id="GO:0005886">
    <property type="term" value="C:plasma membrane"/>
    <property type="evidence" value="ECO:0007669"/>
    <property type="project" value="TreeGrafter"/>
</dbReference>
<evidence type="ECO:0000256" key="8">
    <source>
        <dbReference type="ARBA" id="ARBA00022833"/>
    </source>
</evidence>
<dbReference type="GO" id="GO:0034052">
    <property type="term" value="P:positive regulation of plant-type hypersensitive response"/>
    <property type="evidence" value="ECO:0007669"/>
    <property type="project" value="TreeGrafter"/>
</dbReference>
<keyword evidence="9 12" id="KW-1133">Transmembrane helix</keyword>
<keyword evidence="4 12" id="KW-0812">Transmembrane</keyword>
<dbReference type="STRING" id="109376.A0A0D3A684"/>
<dbReference type="Gene3D" id="3.30.40.10">
    <property type="entry name" value="Zinc/RING finger domain, C3HC4 (zinc finger)"/>
    <property type="match status" value="1"/>
</dbReference>
<evidence type="ECO:0000256" key="3">
    <source>
        <dbReference type="ARBA" id="ARBA00022679"/>
    </source>
</evidence>
<dbReference type="Pfam" id="PF13639">
    <property type="entry name" value="zf-RING_2"/>
    <property type="match status" value="1"/>
</dbReference>
<comment type="pathway">
    <text evidence="2">Protein modification; protein ubiquitination.</text>
</comment>
<feature type="domain" description="RING-type" evidence="13">
    <location>
        <begin position="309"/>
        <end position="351"/>
    </location>
</feature>
<dbReference type="CDD" id="cd16455">
    <property type="entry name" value="RING-H2_AMFR"/>
    <property type="match status" value="1"/>
</dbReference>
<dbReference type="AlphaFoldDB" id="A0A0D3A684"/>
<evidence type="ECO:0000259" key="13">
    <source>
        <dbReference type="PROSITE" id="PS50089"/>
    </source>
</evidence>
<name>A0A0D3A684_BRAOL</name>
<evidence type="ECO:0000256" key="2">
    <source>
        <dbReference type="ARBA" id="ARBA00004906"/>
    </source>
</evidence>
<keyword evidence="15" id="KW-1185">Reference proteome</keyword>
<dbReference type="FunFam" id="3.30.40.10:FF:000259">
    <property type="entry name" value="E3 ubiquitin protein ligase RIN2"/>
    <property type="match status" value="1"/>
</dbReference>
<feature type="transmembrane region" description="Helical" evidence="12">
    <location>
        <begin position="255"/>
        <end position="274"/>
    </location>
</feature>
<feature type="transmembrane region" description="Helical" evidence="12">
    <location>
        <begin position="6"/>
        <end position="28"/>
    </location>
</feature>
<keyword evidence="7" id="KW-0833">Ubl conjugation pathway</keyword>
<keyword evidence="10 12" id="KW-0472">Membrane</keyword>
<dbReference type="Pfam" id="PF25563">
    <property type="entry name" value="TPR_SYVN1_N"/>
    <property type="match status" value="1"/>
</dbReference>
<evidence type="ECO:0000256" key="9">
    <source>
        <dbReference type="ARBA" id="ARBA00022989"/>
    </source>
</evidence>
<organism evidence="14 15">
    <name type="scientific">Brassica oleracea var. oleracea</name>
    <dbReference type="NCBI Taxonomy" id="109376"/>
    <lineage>
        <taxon>Eukaryota</taxon>
        <taxon>Viridiplantae</taxon>
        <taxon>Streptophyta</taxon>
        <taxon>Embryophyta</taxon>
        <taxon>Tracheophyta</taxon>
        <taxon>Spermatophyta</taxon>
        <taxon>Magnoliopsida</taxon>
        <taxon>eudicotyledons</taxon>
        <taxon>Gunneridae</taxon>
        <taxon>Pentapetalae</taxon>
        <taxon>rosids</taxon>
        <taxon>malvids</taxon>
        <taxon>Brassicales</taxon>
        <taxon>Brassicaceae</taxon>
        <taxon>Brassiceae</taxon>
        <taxon>Brassica</taxon>
    </lineage>
</organism>
<evidence type="ECO:0000256" key="6">
    <source>
        <dbReference type="ARBA" id="ARBA00022771"/>
    </source>
</evidence>
<evidence type="ECO:0000256" key="7">
    <source>
        <dbReference type="ARBA" id="ARBA00022786"/>
    </source>
</evidence>
<dbReference type="RefSeq" id="XP_013618128.1">
    <property type="nucleotide sequence ID" value="XM_013762674.1"/>
</dbReference>
<reference evidence="14 15" key="1">
    <citation type="journal article" date="2014" name="Genome Biol.">
        <title>Transcriptome and methylome profiling reveals relics of genome dominance in the mesopolyploid Brassica oleracea.</title>
        <authorList>
            <person name="Parkin I.A."/>
            <person name="Koh C."/>
            <person name="Tang H."/>
            <person name="Robinson S.J."/>
            <person name="Kagale S."/>
            <person name="Clarke W.E."/>
            <person name="Town C.D."/>
            <person name="Nixon J."/>
            <person name="Krishnakumar V."/>
            <person name="Bidwell S.L."/>
            <person name="Denoeud F."/>
            <person name="Belcram H."/>
            <person name="Links M.G."/>
            <person name="Just J."/>
            <person name="Clarke C."/>
            <person name="Bender T."/>
            <person name="Huebert T."/>
            <person name="Mason A.S."/>
            <person name="Pires J.C."/>
            <person name="Barker G."/>
            <person name="Moore J."/>
            <person name="Walley P.G."/>
            <person name="Manoli S."/>
            <person name="Batley J."/>
            <person name="Edwards D."/>
            <person name="Nelson M.N."/>
            <person name="Wang X."/>
            <person name="Paterson A.H."/>
            <person name="King G."/>
            <person name="Bancroft I."/>
            <person name="Chalhoub B."/>
            <person name="Sharpe A.G."/>
        </authorList>
    </citation>
    <scope>NUCLEOTIDE SEQUENCE</scope>
    <source>
        <strain evidence="14 15">cv. TO1000</strain>
    </source>
</reference>
<dbReference type="EnsemblPlants" id="Bo1g039920.1">
    <property type="protein sequence ID" value="Bo1g039920.1"/>
    <property type="gene ID" value="Bo1g039920"/>
</dbReference>
<reference evidence="14" key="2">
    <citation type="submission" date="2015-03" db="UniProtKB">
        <authorList>
            <consortium name="EnsemblPlants"/>
        </authorList>
    </citation>
    <scope>IDENTIFICATION</scope>
</reference>
<keyword evidence="6 11" id="KW-0863">Zinc-finger</keyword>
<dbReference type="GO" id="GO:0005829">
    <property type="term" value="C:cytosol"/>
    <property type="evidence" value="ECO:0007669"/>
    <property type="project" value="TreeGrafter"/>
</dbReference>
<dbReference type="GO" id="GO:0008270">
    <property type="term" value="F:zinc ion binding"/>
    <property type="evidence" value="ECO:0007669"/>
    <property type="project" value="UniProtKB-KW"/>
</dbReference>
<evidence type="ECO:0000256" key="11">
    <source>
        <dbReference type="PROSITE-ProRule" id="PRU00175"/>
    </source>
</evidence>
<dbReference type="Gramene" id="Bo1g039920.1">
    <property type="protein sequence ID" value="Bo1g039920.1"/>
    <property type="gene ID" value="Bo1g039920"/>
</dbReference>
<dbReference type="SUPFAM" id="SSF57850">
    <property type="entry name" value="RING/U-box"/>
    <property type="match status" value="1"/>
</dbReference>
<dbReference type="HOGENOM" id="CLU_029305_1_0_1"/>
<dbReference type="SMART" id="SM00184">
    <property type="entry name" value="RING"/>
    <property type="match status" value="1"/>
</dbReference>
<sequence length="518" mass="57183">MGINYLSVSVASTALSFVGLQVLTELSLDKLISNGMIAKKSISLTDSDHALDLLLASYFTIALLAIFVLNVYILLLLSLKTLFFGDLFSVEAKTLVLRLANYIIYKMFQALARDRLERLNASPSSTPRTYFRAYSVLFLVLSVDFLWIKLALMTYSTIGSSVYLLLLFEPCSIAFETLQALLIHGFQLLDMWINHLAVKNSDCRKSKFLDSMTAGSLLEWKDLLNRHLGFVLDMATLVMALAHFLYIWWLHGLAFPVVDAVLLLYVRALLRVILKRIKGYIKLRTALGSLHAALPDATSEEFRAYDDECAICREPMGKAKKLHCNHLFHLGCLRSWLDQGLNEVDSCPTCRKPLFAGRTENEANPRTTEVSSDELLARQLERQNSPGHPLATGLFPADIPNPIESDPSRDLGLDPSWLQAWSGQGVDMAGPSRASRSVGLGRVHMMMRHLASVGESYAQNALDDAAWSLWPMSPSQASTFSATVPPGGGGRTGGGLHLRSVSSGTNESLANILAMARQ</sequence>
<dbReference type="InterPro" id="IPR001841">
    <property type="entry name" value="Znf_RING"/>
</dbReference>
<dbReference type="GO" id="GO:0000151">
    <property type="term" value="C:ubiquitin ligase complex"/>
    <property type="evidence" value="ECO:0007669"/>
    <property type="project" value="TreeGrafter"/>
</dbReference>
<evidence type="ECO:0000313" key="14">
    <source>
        <dbReference type="EnsemblPlants" id="Bo1g039920.1"/>
    </source>
</evidence>
<dbReference type="GeneID" id="106324686"/>
<evidence type="ECO:0000256" key="4">
    <source>
        <dbReference type="ARBA" id="ARBA00022692"/>
    </source>
</evidence>
<feature type="transmembrane region" description="Helical" evidence="12">
    <location>
        <begin position="133"/>
        <end position="155"/>
    </location>
</feature>
<dbReference type="PANTHER" id="PTHR15067">
    <property type="entry name" value="E3 UBIQUITIN-PROTEIN LIGASE RNF8"/>
    <property type="match status" value="1"/>
</dbReference>
<evidence type="ECO:0000313" key="15">
    <source>
        <dbReference type="Proteomes" id="UP000032141"/>
    </source>
</evidence>
<keyword evidence="8" id="KW-0862">Zinc</keyword>
<protein>
    <recommendedName>
        <fullName evidence="13">RING-type domain-containing protein</fullName>
    </recommendedName>
</protein>
<dbReference type="PANTHER" id="PTHR15067:SF4">
    <property type="entry name" value="E3 UBIQUITIN-PROTEIN LIGASE RNF8"/>
    <property type="match status" value="1"/>
</dbReference>
<proteinExistence type="predicted"/>